<evidence type="ECO:0000313" key="4">
    <source>
        <dbReference type="Proteomes" id="UP000519897"/>
    </source>
</evidence>
<proteinExistence type="inferred from homology"/>
<dbReference type="GO" id="GO:0016491">
    <property type="term" value="F:oxidoreductase activity"/>
    <property type="evidence" value="ECO:0007669"/>
    <property type="project" value="InterPro"/>
</dbReference>
<dbReference type="Gene3D" id="2.40.30.10">
    <property type="entry name" value="Translation factors"/>
    <property type="match status" value="1"/>
</dbReference>
<reference evidence="3 4" key="1">
    <citation type="submission" date="2020-08" db="EMBL/GenBank/DDBJ databases">
        <title>Genomic Encyclopedia of Type Strains, Phase IV (KMG-IV): sequencing the most valuable type-strain genomes for metagenomic binning, comparative biology and taxonomic classification.</title>
        <authorList>
            <person name="Goeker M."/>
        </authorList>
    </citation>
    <scope>NUCLEOTIDE SEQUENCE [LARGE SCALE GENOMIC DNA]</scope>
    <source>
        <strain evidence="3 4">DSM 29514</strain>
    </source>
</reference>
<dbReference type="PROSITE" id="PS51384">
    <property type="entry name" value="FAD_FR"/>
    <property type="match status" value="1"/>
</dbReference>
<evidence type="ECO:0000259" key="2">
    <source>
        <dbReference type="PROSITE" id="PS51384"/>
    </source>
</evidence>
<dbReference type="CDD" id="cd06193">
    <property type="entry name" value="siderophore_interacting"/>
    <property type="match status" value="1"/>
</dbReference>
<feature type="domain" description="FAD-binding FR-type" evidence="2">
    <location>
        <begin position="18"/>
        <end position="121"/>
    </location>
</feature>
<gene>
    <name evidence="3" type="ORF">GGQ72_002222</name>
</gene>
<dbReference type="AlphaFoldDB" id="A0A7W6LI30"/>
<dbReference type="Proteomes" id="UP000519897">
    <property type="component" value="Unassembled WGS sequence"/>
</dbReference>
<comment type="caution">
    <text evidence="3">The sequence shown here is derived from an EMBL/GenBank/DDBJ whole genome shotgun (WGS) entry which is preliminary data.</text>
</comment>
<accession>A0A7W6LI30</accession>
<evidence type="ECO:0000313" key="3">
    <source>
        <dbReference type="EMBL" id="MBB4143723.1"/>
    </source>
</evidence>
<dbReference type="Pfam" id="PF04954">
    <property type="entry name" value="SIP"/>
    <property type="match status" value="1"/>
</dbReference>
<dbReference type="EMBL" id="JACIEC010000001">
    <property type="protein sequence ID" value="MBB4143723.1"/>
    <property type="molecule type" value="Genomic_DNA"/>
</dbReference>
<dbReference type="RefSeq" id="WP_165133599.1">
    <property type="nucleotide sequence ID" value="NZ_CP049250.1"/>
</dbReference>
<dbReference type="InterPro" id="IPR007037">
    <property type="entry name" value="SIP_rossman_dom"/>
</dbReference>
<dbReference type="InterPro" id="IPR017938">
    <property type="entry name" value="Riboflavin_synthase-like_b-brl"/>
</dbReference>
<evidence type="ECO:0000256" key="1">
    <source>
        <dbReference type="ARBA" id="ARBA00035644"/>
    </source>
</evidence>
<organism evidence="3 4">
    <name type="scientific">Rhizobium rhizoryzae</name>
    <dbReference type="NCBI Taxonomy" id="451876"/>
    <lineage>
        <taxon>Bacteria</taxon>
        <taxon>Pseudomonadati</taxon>
        <taxon>Pseudomonadota</taxon>
        <taxon>Alphaproteobacteria</taxon>
        <taxon>Hyphomicrobiales</taxon>
        <taxon>Rhizobiaceae</taxon>
        <taxon>Rhizobium/Agrobacterium group</taxon>
        <taxon>Rhizobium</taxon>
    </lineage>
</organism>
<dbReference type="InterPro" id="IPR013113">
    <property type="entry name" value="SIP_FAD-bd"/>
</dbReference>
<name>A0A7W6LI30_9HYPH</name>
<dbReference type="SUPFAM" id="SSF63380">
    <property type="entry name" value="Riboflavin synthase domain-like"/>
    <property type="match status" value="1"/>
</dbReference>
<sequence>MDQVSPPVTETPRRGPNLPSWTLTVLESFDVTPKMRRIVFSVENIDRFEYKPGQDIVFFLNDPAGGHGRRHYTVRAVDRDANTLSVDFVLHGNSVGPNFARSVKPGDQVEVKGPRGRVVFRPDADWHLLTGDETCIPGILHILETLPTGARAMAFIEIEDDSWKQDFETQGEVTIEWIARGKAGPSSVMIDRLSTLALPDGHGQALIIGETSNVRAQRHYLIERGFSRDRIASEGYWRPGRNGGHDHVDD</sequence>
<dbReference type="Gene3D" id="3.40.50.80">
    <property type="entry name" value="Nucleotide-binding domain of ferredoxin-NADP reductase (FNR) module"/>
    <property type="match status" value="1"/>
</dbReference>
<dbReference type="InterPro" id="IPR039261">
    <property type="entry name" value="FNR_nucleotide-bd"/>
</dbReference>
<keyword evidence="4" id="KW-1185">Reference proteome</keyword>
<dbReference type="InterPro" id="IPR039374">
    <property type="entry name" value="SIP_fam"/>
</dbReference>
<dbReference type="PANTHER" id="PTHR30157">
    <property type="entry name" value="FERRIC REDUCTASE, NADPH-DEPENDENT"/>
    <property type="match status" value="1"/>
</dbReference>
<dbReference type="PANTHER" id="PTHR30157:SF0">
    <property type="entry name" value="NADPH-DEPENDENT FERRIC-CHELATE REDUCTASE"/>
    <property type="match status" value="1"/>
</dbReference>
<comment type="similarity">
    <text evidence="1">Belongs to the SIP oxidoreductase family.</text>
</comment>
<protein>
    <submittedName>
        <fullName evidence="3">NADPH-dependent ferric siderophore reductase</fullName>
    </submittedName>
</protein>
<dbReference type="InterPro" id="IPR017927">
    <property type="entry name" value="FAD-bd_FR_type"/>
</dbReference>
<dbReference type="Pfam" id="PF08021">
    <property type="entry name" value="FAD_binding_9"/>
    <property type="match status" value="1"/>
</dbReference>